<dbReference type="PANTHER" id="PTHR16305:SF35">
    <property type="entry name" value="TRANSCRIPTIONAL ACTIVATOR DOMAIN"/>
    <property type="match status" value="1"/>
</dbReference>
<evidence type="ECO:0000256" key="2">
    <source>
        <dbReference type="ARBA" id="ARBA00022840"/>
    </source>
</evidence>
<dbReference type="InterPro" id="IPR041664">
    <property type="entry name" value="AAA_16"/>
</dbReference>
<keyword evidence="1" id="KW-0547">Nucleotide-binding</keyword>
<dbReference type="Pfam" id="PF00196">
    <property type="entry name" value="GerE"/>
    <property type="match status" value="1"/>
</dbReference>
<dbReference type="SUPFAM" id="SSF48452">
    <property type="entry name" value="TPR-like"/>
    <property type="match status" value="1"/>
</dbReference>
<feature type="domain" description="HTH luxR-type" evidence="3">
    <location>
        <begin position="936"/>
        <end position="1001"/>
    </location>
</feature>
<accession>A0A1M6X9K6</accession>
<dbReference type="InterPro" id="IPR016032">
    <property type="entry name" value="Sig_transdc_resp-reg_C-effctor"/>
</dbReference>
<evidence type="ECO:0000313" key="4">
    <source>
        <dbReference type="EMBL" id="SHL02651.1"/>
    </source>
</evidence>
<keyword evidence="5" id="KW-1185">Reference proteome</keyword>
<dbReference type="CDD" id="cd06170">
    <property type="entry name" value="LuxR_C_like"/>
    <property type="match status" value="1"/>
</dbReference>
<dbReference type="PANTHER" id="PTHR16305">
    <property type="entry name" value="TESTICULAR SOLUBLE ADENYLYL CYCLASE"/>
    <property type="match status" value="1"/>
</dbReference>
<dbReference type="Gene3D" id="1.25.40.10">
    <property type="entry name" value="Tetratricopeptide repeat domain"/>
    <property type="match status" value="1"/>
</dbReference>
<dbReference type="Pfam" id="PF13191">
    <property type="entry name" value="AAA_16"/>
    <property type="match status" value="1"/>
</dbReference>
<gene>
    <name evidence="4" type="ORF">SAMN05443637_116122</name>
</gene>
<dbReference type="SMART" id="SM00421">
    <property type="entry name" value="HTH_LUXR"/>
    <property type="match status" value="1"/>
</dbReference>
<dbReference type="Gene3D" id="1.10.10.10">
    <property type="entry name" value="Winged helix-like DNA-binding domain superfamily/Winged helix DNA-binding domain"/>
    <property type="match status" value="1"/>
</dbReference>
<dbReference type="OrthoDB" id="5476461at2"/>
<dbReference type="RefSeq" id="WP_073458752.1">
    <property type="nucleotide sequence ID" value="NZ_FRAP01000016.1"/>
</dbReference>
<dbReference type="PROSITE" id="PS50043">
    <property type="entry name" value="HTH_LUXR_2"/>
    <property type="match status" value="1"/>
</dbReference>
<dbReference type="SUPFAM" id="SSF46894">
    <property type="entry name" value="C-terminal effector domain of the bipartite response regulators"/>
    <property type="match status" value="1"/>
</dbReference>
<keyword evidence="2" id="KW-0067">ATP-binding</keyword>
<evidence type="ECO:0000259" key="3">
    <source>
        <dbReference type="PROSITE" id="PS50043"/>
    </source>
</evidence>
<dbReference type="PRINTS" id="PR00038">
    <property type="entry name" value="HTHLUXR"/>
</dbReference>
<name>A0A1M6X9K6_PSETH</name>
<dbReference type="PROSITE" id="PS00622">
    <property type="entry name" value="HTH_LUXR_1"/>
    <property type="match status" value="1"/>
</dbReference>
<dbReference type="GO" id="GO:0003677">
    <property type="term" value="F:DNA binding"/>
    <property type="evidence" value="ECO:0007669"/>
    <property type="project" value="InterPro"/>
</dbReference>
<dbReference type="STRING" id="1848.SAMN05443637_116122"/>
<dbReference type="GO" id="GO:0004016">
    <property type="term" value="F:adenylate cyclase activity"/>
    <property type="evidence" value="ECO:0007669"/>
    <property type="project" value="TreeGrafter"/>
</dbReference>
<dbReference type="GO" id="GO:0005524">
    <property type="term" value="F:ATP binding"/>
    <property type="evidence" value="ECO:0007669"/>
    <property type="project" value="UniProtKB-KW"/>
</dbReference>
<dbReference type="SUPFAM" id="SSF52540">
    <property type="entry name" value="P-loop containing nucleoside triphosphate hydrolases"/>
    <property type="match status" value="1"/>
</dbReference>
<reference evidence="4 5" key="1">
    <citation type="submission" date="2016-11" db="EMBL/GenBank/DDBJ databases">
        <authorList>
            <person name="Jaros S."/>
            <person name="Januszkiewicz K."/>
            <person name="Wedrychowicz H."/>
        </authorList>
    </citation>
    <scope>NUCLEOTIDE SEQUENCE [LARGE SCALE GENOMIC DNA]</scope>
    <source>
        <strain evidence="4 5">DSM 43832</strain>
    </source>
</reference>
<dbReference type="EMBL" id="FRAP01000016">
    <property type="protein sequence ID" value="SHL02651.1"/>
    <property type="molecule type" value="Genomic_DNA"/>
</dbReference>
<organism evidence="4 5">
    <name type="scientific">Pseudonocardia thermophila</name>
    <dbReference type="NCBI Taxonomy" id="1848"/>
    <lineage>
        <taxon>Bacteria</taxon>
        <taxon>Bacillati</taxon>
        <taxon>Actinomycetota</taxon>
        <taxon>Actinomycetes</taxon>
        <taxon>Pseudonocardiales</taxon>
        <taxon>Pseudonocardiaceae</taxon>
        <taxon>Pseudonocardia</taxon>
    </lineage>
</organism>
<evidence type="ECO:0000256" key="1">
    <source>
        <dbReference type="ARBA" id="ARBA00022741"/>
    </source>
</evidence>
<sequence>MTSVARLGVGIDLVGRGPELAALEAALRGAAAGRPAGVLLAGDAGVGKSRMVTETVERATAAGFTVLVGRCLDTADAALPYLPFTEIAGTLAAARPEIVAERPALRRLLPGEVVRDTTPGDDSGLGQLRVFDAVLSALDALSARSPTLLVVEDLHWADRSSRDLLVFLLSRLTAQRLVVLATYRRDDLHRRHPLRPVLSELVRLPTVERLELEPLGEAEALELVRRLAQRWTDGALTEDQLRRIARRSEGNAFFAEELVTAGSSGVPEGLAEVLMARIEALPAQTQRVLRIAAVSGRRVRHERLAAVSGLDDEDLDQALREAVAQHVLVLDRPGDPTADGYVFRHALLREAIYQELLPGERTRLHARHAEHLAAKAEPGSAAELAHHAYAGHDLVRALAASVVAADEADARSAPAEALFQLERALELWHTVPDPETVTGTCEAAVTRAASWYASHAGDPDRAVQLGRRAVELAEADKDDLMTARCARGLAQLLLDLPGHEPEALATARRALALLTEQPPSADLAWAHCTLARAFWRVDRPADADEHARAAVAVVDGMDLTGSLQHRAGEAIGAEAIGAKADGLITMSICAQHIGEDELSLRLVRDARRLAHRAGHQTVELRSYYNLGLQLFDSGRLAEAAEVFREGEQRAEEVGLGWSGYAIDLRVVHVLTMYQLGEWDRAEAAARIAGRAVSATVGSRLAAAGMLVAAARGRLAEVERQLAELANHSSADDQVMVLAGIAGAEAALWAGDPGEAARRVAAAIRGLQGVLERHLGTIALAAVGIGAQAALVGSGAVPAAAARAEAERLAALAEDAAAHGMPRSSRLGPEGRAWLAWARAELTRLTGPDPAAWTAAITAFEYEGGRPGAPGYRQGCGLLRRAEARLARGEPAVGAVADDLTAACATATRLGAEPLAGAARAAARRAGVRLASPAADRAPAGDPLTPRERAVLGLVAAGRTNRQVGEELYISEKTVSVHLSRVMAKLGASSRTEAVSVAYARGLLTPSTD</sequence>
<dbReference type="GO" id="GO:0005737">
    <property type="term" value="C:cytoplasm"/>
    <property type="evidence" value="ECO:0007669"/>
    <property type="project" value="TreeGrafter"/>
</dbReference>
<dbReference type="AlphaFoldDB" id="A0A1M6X9K6"/>
<proteinExistence type="predicted"/>
<dbReference type="InterPro" id="IPR036388">
    <property type="entry name" value="WH-like_DNA-bd_sf"/>
</dbReference>
<dbReference type="GO" id="GO:0006355">
    <property type="term" value="P:regulation of DNA-templated transcription"/>
    <property type="evidence" value="ECO:0007669"/>
    <property type="project" value="InterPro"/>
</dbReference>
<dbReference type="Proteomes" id="UP000184363">
    <property type="component" value="Unassembled WGS sequence"/>
</dbReference>
<dbReference type="InterPro" id="IPR027417">
    <property type="entry name" value="P-loop_NTPase"/>
</dbReference>
<evidence type="ECO:0000313" key="5">
    <source>
        <dbReference type="Proteomes" id="UP000184363"/>
    </source>
</evidence>
<dbReference type="InterPro" id="IPR000792">
    <property type="entry name" value="Tscrpt_reg_LuxR_C"/>
</dbReference>
<protein>
    <submittedName>
        <fullName evidence="4">Regulatory protein, luxR family</fullName>
    </submittedName>
</protein>
<dbReference type="InterPro" id="IPR011990">
    <property type="entry name" value="TPR-like_helical_dom_sf"/>
</dbReference>